<dbReference type="EMBL" id="UZAE01000625">
    <property type="protein sequence ID" value="VDN97425.1"/>
    <property type="molecule type" value="Genomic_DNA"/>
</dbReference>
<sequence length="145" mass="15649">MDFVLQFTNDIRHIDGASNVVADAMSRIELNRIGAPSLNLEILAAEQKSDPDFTEITSKPSLSFEFLPLPDSDTRIHCNERLAPIIAYGGTSDRTLVSGPNTASLAQLARSTSMHEVHNLTASHANNPVSAVPTPVPPLPKTLLH</sequence>
<organism evidence="2 3">
    <name type="scientific">Rodentolepis nana</name>
    <name type="common">Dwarf tapeworm</name>
    <name type="synonym">Hymenolepis nana</name>
    <dbReference type="NCBI Taxonomy" id="102285"/>
    <lineage>
        <taxon>Eukaryota</taxon>
        <taxon>Metazoa</taxon>
        <taxon>Spiralia</taxon>
        <taxon>Lophotrochozoa</taxon>
        <taxon>Platyhelminthes</taxon>
        <taxon>Cestoda</taxon>
        <taxon>Eucestoda</taxon>
        <taxon>Cyclophyllidea</taxon>
        <taxon>Hymenolepididae</taxon>
        <taxon>Rodentolepis</taxon>
    </lineage>
</organism>
<name>A0A3P7RQD9_RODNA</name>
<gene>
    <name evidence="2" type="ORF">HNAJ_LOCUS1566</name>
</gene>
<evidence type="ECO:0008006" key="4">
    <source>
        <dbReference type="Google" id="ProtNLM"/>
    </source>
</evidence>
<dbReference type="AlphaFoldDB" id="A0A3P7RQD9"/>
<reference evidence="2 3" key="1">
    <citation type="submission" date="2018-11" db="EMBL/GenBank/DDBJ databases">
        <authorList>
            <consortium name="Pathogen Informatics"/>
        </authorList>
    </citation>
    <scope>NUCLEOTIDE SEQUENCE [LARGE SCALE GENOMIC DNA]</scope>
</reference>
<keyword evidence="3" id="KW-1185">Reference proteome</keyword>
<evidence type="ECO:0000256" key="1">
    <source>
        <dbReference type="SAM" id="MobiDB-lite"/>
    </source>
</evidence>
<protein>
    <recommendedName>
        <fullName evidence="4">Reverse transcriptase RNase H-like domain-containing protein</fullName>
    </recommendedName>
</protein>
<evidence type="ECO:0000313" key="3">
    <source>
        <dbReference type="Proteomes" id="UP000278807"/>
    </source>
</evidence>
<feature type="region of interest" description="Disordered" evidence="1">
    <location>
        <begin position="123"/>
        <end position="145"/>
    </location>
</feature>
<dbReference type="Proteomes" id="UP000278807">
    <property type="component" value="Unassembled WGS sequence"/>
</dbReference>
<feature type="compositionally biased region" description="Pro residues" evidence="1">
    <location>
        <begin position="134"/>
        <end position="145"/>
    </location>
</feature>
<evidence type="ECO:0000313" key="2">
    <source>
        <dbReference type="EMBL" id="VDN97425.1"/>
    </source>
</evidence>
<accession>A0A3P7RQD9</accession>
<proteinExistence type="predicted"/>
<dbReference type="OrthoDB" id="6279772at2759"/>